<dbReference type="Pfam" id="PF13205">
    <property type="entry name" value="Big_5"/>
    <property type="match status" value="6"/>
</dbReference>
<keyword evidence="5" id="KW-1185">Reference proteome</keyword>
<feature type="domain" description="SbsA Ig-like" evidence="3">
    <location>
        <begin position="627"/>
        <end position="725"/>
    </location>
</feature>
<evidence type="ECO:0000259" key="2">
    <source>
        <dbReference type="Pfam" id="PF07833"/>
    </source>
</evidence>
<dbReference type="Proteomes" id="UP001524944">
    <property type="component" value="Unassembled WGS sequence"/>
</dbReference>
<organism evidence="4 5">
    <name type="scientific">Dehalobacterium formicoaceticum</name>
    <dbReference type="NCBI Taxonomy" id="51515"/>
    <lineage>
        <taxon>Bacteria</taxon>
        <taxon>Bacillati</taxon>
        <taxon>Bacillota</taxon>
        <taxon>Clostridia</taxon>
        <taxon>Eubacteriales</taxon>
        <taxon>Peptococcaceae</taxon>
        <taxon>Dehalobacterium</taxon>
    </lineage>
</organism>
<comment type="caution">
    <text evidence="4">The sequence shown here is derived from an EMBL/GenBank/DDBJ whole genome shotgun (WGS) entry which is preliminary data.</text>
</comment>
<dbReference type="InterPro" id="IPR012854">
    <property type="entry name" value="Cu_amine_oxidase-like_N"/>
</dbReference>
<dbReference type="Pfam" id="PF07833">
    <property type="entry name" value="Cu_amine_oxidN1"/>
    <property type="match status" value="1"/>
</dbReference>
<dbReference type="InterPro" id="IPR014755">
    <property type="entry name" value="Cu-Rt/internalin_Ig-like"/>
</dbReference>
<feature type="domain" description="SbsA Ig-like" evidence="3">
    <location>
        <begin position="520"/>
        <end position="619"/>
    </location>
</feature>
<evidence type="ECO:0000256" key="1">
    <source>
        <dbReference type="ARBA" id="ARBA00022729"/>
    </source>
</evidence>
<reference evidence="4 5" key="1">
    <citation type="submission" date="2022-08" db="EMBL/GenBank/DDBJ databases">
        <title>Proteogenomics of the novel Dehalobacterium formicoaceticum strain EZ94 highlights a key role of methyltransferases during anaerobic dichloromethane degradation.</title>
        <authorList>
            <person name="Wasmund K."/>
        </authorList>
    </citation>
    <scope>NUCLEOTIDE SEQUENCE [LARGE SCALE GENOMIC DNA]</scope>
    <source>
        <strain evidence="4 5">EZ94</strain>
    </source>
</reference>
<dbReference type="InterPro" id="IPR032812">
    <property type="entry name" value="SbsA_Ig"/>
</dbReference>
<feature type="domain" description="SbsA Ig-like" evidence="3">
    <location>
        <begin position="410"/>
        <end position="512"/>
    </location>
</feature>
<evidence type="ECO:0000259" key="3">
    <source>
        <dbReference type="Pfam" id="PF13205"/>
    </source>
</evidence>
<evidence type="ECO:0000313" key="4">
    <source>
        <dbReference type="EMBL" id="MCR6546261.1"/>
    </source>
</evidence>
<feature type="domain" description="SbsA Ig-like" evidence="3">
    <location>
        <begin position="302"/>
        <end position="405"/>
    </location>
</feature>
<gene>
    <name evidence="4" type="ORF">NVS47_12185</name>
</gene>
<feature type="domain" description="Copper amine oxidase-like N-terminal" evidence="2">
    <location>
        <begin position="739"/>
        <end position="846"/>
    </location>
</feature>
<keyword evidence="1" id="KW-0732">Signal</keyword>
<dbReference type="SUPFAM" id="SSF55383">
    <property type="entry name" value="Copper amine oxidase, domain N"/>
    <property type="match status" value="1"/>
</dbReference>
<dbReference type="InterPro" id="IPR036582">
    <property type="entry name" value="Mao_N_sf"/>
</dbReference>
<name>A0ABT1Y5V5_9FIRM</name>
<dbReference type="Gene3D" id="2.60.40.1220">
    <property type="match status" value="6"/>
</dbReference>
<evidence type="ECO:0000313" key="5">
    <source>
        <dbReference type="Proteomes" id="UP001524944"/>
    </source>
</evidence>
<accession>A0ABT1Y5V5</accession>
<protein>
    <submittedName>
        <fullName evidence="4">Ig-like domain-containing protein</fullName>
    </submittedName>
</protein>
<sequence length="849" mass="91179">MEYTLRANIDVAGYDSYRISLAIQDPGTGNLSTERDISGSSITFSPYTFSAANRDYNIELVLYGMKGNNKTLLDTVSFTLAIGAMDTAAPRISSQSPAGGAKNVSVNDVVEVTFNEKIDPNTVTSSNIYISGKSASISLSNDQRTITLTPGSRFSYNTSYNVNIRENGLKDLAGNGISAATWSFTTGSDPSSNPTIEERLPASGAKDVPVTTDIVITLSKPLDVNTVTGGAVTLKKGSSTIPATIVPRSSNSAGQGTITIDPISSLELGTQYTVAVSGNTIKDASGKTLGASSWRFTTTAGSAPTVQSQYPASGGKNIPLNATVTFRFSKAMNSGTINGNNIYLTRAGSSSKISADLNYNSSTRTVSLDPRSDLARSTSYTVYVTSGAKDSSGNGVSATNWSFTTGSANSVTISSKNPAPNAKNVPVESTVSFKFSRAMNTSSIDSDSIYLRRSGSNTAVKADVSYNSSTRVVTLTPRNELDYDETYTVYVTSDVRDSDRDYIAAEQWSFDTISEDDLHIRDRDPEPGEDDFPVDKEITIKFSQKLRSSSITGSTVYLRKAGSSTNINATLSYSNSSRTVTLTPKSNLASDTDYRIYLTNGIRDEDGNRLSATNWIFTTEKETLAAGSFVPSSGAQNVAVGQSIRATFSQAMRANTIDSSSVYLRETRSGQSVPADVSYNSTNRTVTLNPKNNLKFDTQYTVYITDKAKGSNGISVKAVNWSFTTVRLQGTSARPLVLVNGNNVEFTDAYPYLKNGRVMIPFRALFESLNATVDYQQTEKKVTAKLGNNTVVLYVGRSTAYRNGKAITLDVPPVSIDGRVMIPLRFAGESLGADVRWDNNVKTVFINTK</sequence>
<dbReference type="RefSeq" id="WP_257913783.1">
    <property type="nucleotide sequence ID" value="NZ_JANPWE010000006.1"/>
</dbReference>
<feature type="domain" description="SbsA Ig-like" evidence="3">
    <location>
        <begin position="192"/>
        <end position="298"/>
    </location>
</feature>
<proteinExistence type="predicted"/>
<dbReference type="Gene3D" id="3.30.457.10">
    <property type="entry name" value="Copper amine oxidase-like, N-terminal domain"/>
    <property type="match status" value="1"/>
</dbReference>
<feature type="domain" description="SbsA Ig-like" evidence="3">
    <location>
        <begin position="86"/>
        <end position="186"/>
    </location>
</feature>
<dbReference type="EMBL" id="JANPWE010000006">
    <property type="protein sequence ID" value="MCR6546261.1"/>
    <property type="molecule type" value="Genomic_DNA"/>
</dbReference>